<dbReference type="HOGENOM" id="CLU_068049_0_0_9"/>
<evidence type="ECO:0000259" key="4">
    <source>
        <dbReference type="PROSITE" id="PS51379"/>
    </source>
</evidence>
<accession>A0A096BAU2</accession>
<evidence type="ECO:0000313" key="6">
    <source>
        <dbReference type="Proteomes" id="UP000029585"/>
    </source>
</evidence>
<dbReference type="InterPro" id="IPR047964">
    <property type="entry name" value="EFR1-like"/>
</dbReference>
<dbReference type="PROSITE" id="PS00198">
    <property type="entry name" value="4FE4S_FER_1"/>
    <property type="match status" value="1"/>
</dbReference>
<evidence type="ECO:0000256" key="3">
    <source>
        <dbReference type="ARBA" id="ARBA00023014"/>
    </source>
</evidence>
<keyword evidence="3" id="KW-0411">Iron-sulfur</keyword>
<protein>
    <recommendedName>
        <fullName evidence="4">4Fe-4S ferredoxin-type domain-containing protein</fullName>
    </recommendedName>
</protein>
<comment type="caution">
    <text evidence="5">The sequence shown here is derived from an EMBL/GenBank/DDBJ whole genome shotgun (WGS) entry which is preliminary data.</text>
</comment>
<dbReference type="InterPro" id="IPR029039">
    <property type="entry name" value="Flavoprotein-like_sf"/>
</dbReference>
<evidence type="ECO:0000256" key="2">
    <source>
        <dbReference type="ARBA" id="ARBA00023004"/>
    </source>
</evidence>
<dbReference type="EMBL" id="ADLO01000039">
    <property type="protein sequence ID" value="KGF56543.1"/>
    <property type="molecule type" value="Genomic_DNA"/>
</dbReference>
<sequence>MIFYFSGTGNSRYCAKRLAHRLGDEAVDAFPFLRDDHFPALTSRSPWVFVSPTYGWQLPRIFEALLRGGRFSGSRDAYFVMTCGAEIGDPIPRLEALCRDMGLTYRGVLPVVMPENYIALFRAPGPEEARAIVAAAVPGLEEGAECIRRGESLPPVRRGAIDKLKSGPVNAFFYRFIIKAGPFHSTSTCVGCGKCAAVCVENNIRLRDGRPVWGDRCTHCMACICGCPAGAIEYGRASRGKPRYQCPEYREE</sequence>
<dbReference type="AlphaFoldDB" id="A0A096BAU2"/>
<dbReference type="InterPro" id="IPR017896">
    <property type="entry name" value="4Fe4S_Fe-S-bd"/>
</dbReference>
<evidence type="ECO:0000313" key="5">
    <source>
        <dbReference type="EMBL" id="KGF56543.1"/>
    </source>
</evidence>
<dbReference type="SUPFAM" id="SSF52218">
    <property type="entry name" value="Flavoproteins"/>
    <property type="match status" value="1"/>
</dbReference>
<dbReference type="SUPFAM" id="SSF54862">
    <property type="entry name" value="4Fe-4S ferredoxins"/>
    <property type="match status" value="1"/>
</dbReference>
<dbReference type="GO" id="GO:0051536">
    <property type="term" value="F:iron-sulfur cluster binding"/>
    <property type="evidence" value="ECO:0007669"/>
    <property type="project" value="UniProtKB-KW"/>
</dbReference>
<dbReference type="eggNOG" id="COG1143">
    <property type="taxonomic scope" value="Bacteria"/>
</dbReference>
<dbReference type="InterPro" id="IPR017900">
    <property type="entry name" value="4Fe4S_Fe_S_CS"/>
</dbReference>
<keyword evidence="6" id="KW-1185">Reference proteome</keyword>
<dbReference type="PROSITE" id="PS51379">
    <property type="entry name" value="4FE4S_FER_2"/>
    <property type="match status" value="2"/>
</dbReference>
<dbReference type="RefSeq" id="WP_009261409.1">
    <property type="nucleotide sequence ID" value="NZ_KN174162.1"/>
</dbReference>
<feature type="domain" description="4Fe-4S ferredoxin-type" evidence="4">
    <location>
        <begin position="180"/>
        <end position="209"/>
    </location>
</feature>
<name>A0A096BAU2_FLAPL</name>
<dbReference type="Proteomes" id="UP000029585">
    <property type="component" value="Unassembled WGS sequence"/>
</dbReference>
<organism evidence="5 6">
    <name type="scientific">Flavonifractor plautii 1_3_50AFAA</name>
    <dbReference type="NCBI Taxonomy" id="742738"/>
    <lineage>
        <taxon>Bacteria</taxon>
        <taxon>Bacillati</taxon>
        <taxon>Bacillota</taxon>
        <taxon>Clostridia</taxon>
        <taxon>Eubacteriales</taxon>
        <taxon>Oscillospiraceae</taxon>
        <taxon>Flavonifractor</taxon>
    </lineage>
</organism>
<gene>
    <name evidence="5" type="ORF">HMPREF9460_00957</name>
</gene>
<feature type="domain" description="4Fe-4S ferredoxin-type" evidence="4">
    <location>
        <begin position="215"/>
        <end position="237"/>
    </location>
</feature>
<proteinExistence type="predicted"/>
<dbReference type="PATRIC" id="fig|742738.3.peg.989"/>
<keyword evidence="1" id="KW-0479">Metal-binding</keyword>
<dbReference type="NCBIfam" id="NF038196">
    <property type="entry name" value="ferrodoxin_EFR1"/>
    <property type="match status" value="1"/>
</dbReference>
<evidence type="ECO:0000256" key="1">
    <source>
        <dbReference type="ARBA" id="ARBA00022723"/>
    </source>
</evidence>
<dbReference type="Gene3D" id="3.40.50.360">
    <property type="match status" value="1"/>
</dbReference>
<dbReference type="Gene3D" id="3.30.70.20">
    <property type="match status" value="1"/>
</dbReference>
<reference evidence="5 6" key="1">
    <citation type="submission" date="2011-08" db="EMBL/GenBank/DDBJ databases">
        <title>The Genome Sequence of Clostridium orbiscindens 1_3_50AFAA.</title>
        <authorList>
            <consortium name="The Broad Institute Genome Sequencing Platform"/>
            <person name="Earl A."/>
            <person name="Ward D."/>
            <person name="Feldgarden M."/>
            <person name="Gevers D."/>
            <person name="Daigneault M."/>
            <person name="Strauss J."/>
            <person name="Allen-Vercoe E."/>
            <person name="Young S.K."/>
            <person name="Zeng Q."/>
            <person name="Gargeya S."/>
            <person name="Fitzgerald M."/>
            <person name="Haas B."/>
            <person name="Abouelleil A."/>
            <person name="Alvarado L."/>
            <person name="Arachchi H.M."/>
            <person name="Berlin A."/>
            <person name="Brown A."/>
            <person name="Chapman S.B."/>
            <person name="Chen Z."/>
            <person name="Dunbar C."/>
            <person name="Freedman E."/>
            <person name="Gearin G."/>
            <person name="Gellesch M."/>
            <person name="Goldberg J."/>
            <person name="Griggs A."/>
            <person name="Gujja S."/>
            <person name="Heiman D."/>
            <person name="Howarth C."/>
            <person name="Larson L."/>
            <person name="Lui A."/>
            <person name="MacDonald P.J.P."/>
            <person name="Montmayeur A."/>
            <person name="Murphy C."/>
            <person name="Neiman D."/>
            <person name="Pearson M."/>
            <person name="Priest M."/>
            <person name="Roberts A."/>
            <person name="Saif S."/>
            <person name="Shea T."/>
            <person name="Shenoy N."/>
            <person name="Sisk P."/>
            <person name="Stolte C."/>
            <person name="Sykes S."/>
            <person name="Wortman J."/>
            <person name="Nusbaum C."/>
            <person name="Birren B."/>
        </authorList>
    </citation>
    <scope>NUCLEOTIDE SEQUENCE [LARGE SCALE GENOMIC DNA]</scope>
    <source>
        <strain evidence="5 6">1_3_50AFAA</strain>
    </source>
</reference>
<keyword evidence="2" id="KW-0408">Iron</keyword>
<dbReference type="GO" id="GO:0046872">
    <property type="term" value="F:metal ion binding"/>
    <property type="evidence" value="ECO:0007669"/>
    <property type="project" value="UniProtKB-KW"/>
</dbReference>